<evidence type="ECO:0000313" key="1">
    <source>
        <dbReference type="EMBL" id="QAR31694.1"/>
    </source>
</evidence>
<accession>A0A410JU17</accession>
<dbReference type="AlphaFoldDB" id="A0A410JU17"/>
<sequence length="561" mass="62177">MPKSLRVKKTKNKYMKNKFLKLKEFAFLLAGFFIFESCEQGDNPVGANILSSSTIQTQSTEVSLSAANLSPEPVASGKTISQVIFQIPRGSRGTVQESVSGASIGVYSEPIFGKTQASFYSQLRLSALNPTFGQNAKVDSVVLVLPIAAFAKKDTLAVREKLVNTTYTLNKVDGGCSVKDTAYTYHRSVKFKVDSLYGNTNEKINLQVHLVTENMGTIKQSLMSDKGFATGALLGQKTIDNTAWIRKTIVSPRENSKYKLAKEVSSESIPSYRVRLDGLENTLETLFVKQPNNGSDQITFLNNVMNGIKISTDSDNGFIFNFDPAKAKVLMFFSYDNPRFKDQNNNNIDDDEEGCTVRSNPKRLSASYEFIMGSQNINDMGYYAVSQIQVSNAGAALSPGKLFLSGMGGNSVRLSLDGQQIEALRKKFNKEHIAITDAVITFSPNLVAQGSLPLPQYLYLYNDTQKKVLADYAVFPFRAISHAYDKGKNEYKLRITQFLKNIVEKGEPKDDLRLMLGDYPAPAGQVFFMPSAYNASNNIYNPYRVILNNANLKIEVSYTNP</sequence>
<proteinExistence type="predicted"/>
<dbReference type="Proteomes" id="UP000287701">
    <property type="component" value="Chromosome"/>
</dbReference>
<reference evidence="1 2" key="1">
    <citation type="submission" date="2019-01" db="EMBL/GenBank/DDBJ databases">
        <title>Whole Genome of Ornithobacterium rhinotracheale FARPER-174b.</title>
        <authorList>
            <person name="Tataje-Lavanda L.A."/>
            <person name="Montalvan A."/>
            <person name="Montesinos R."/>
            <person name="Zimic M."/>
            <person name="Fernandez-Sanchez M."/>
            <person name="Fernandez-Diaz M."/>
        </authorList>
    </citation>
    <scope>NUCLEOTIDE SEQUENCE [LARGE SCALE GENOMIC DNA]</scope>
    <source>
        <strain evidence="1 2">FARPER-174b</strain>
    </source>
</reference>
<dbReference type="OrthoDB" id="1466062at2"/>
<dbReference type="InterPro" id="IPR025366">
    <property type="entry name" value="DUF4270"/>
</dbReference>
<gene>
    <name evidence="1" type="ORF">EQP59_10260</name>
</gene>
<protein>
    <submittedName>
        <fullName evidence="1">DUF4270 family protein</fullName>
    </submittedName>
</protein>
<evidence type="ECO:0000313" key="2">
    <source>
        <dbReference type="Proteomes" id="UP000287701"/>
    </source>
</evidence>
<dbReference type="EMBL" id="CP035107">
    <property type="protein sequence ID" value="QAR31694.1"/>
    <property type="molecule type" value="Genomic_DNA"/>
</dbReference>
<dbReference type="Pfam" id="PF14092">
    <property type="entry name" value="DUF4270"/>
    <property type="match status" value="1"/>
</dbReference>
<organism evidence="1 2">
    <name type="scientific">Ornithobacterium rhinotracheale</name>
    <dbReference type="NCBI Taxonomy" id="28251"/>
    <lineage>
        <taxon>Bacteria</taxon>
        <taxon>Pseudomonadati</taxon>
        <taxon>Bacteroidota</taxon>
        <taxon>Flavobacteriia</taxon>
        <taxon>Flavobacteriales</taxon>
        <taxon>Weeksellaceae</taxon>
        <taxon>Ornithobacterium</taxon>
    </lineage>
</organism>
<name>A0A410JU17_ORNRH</name>